<comment type="caution">
    <text evidence="3">The sequence shown here is derived from an EMBL/GenBank/DDBJ whole genome shotgun (WGS) entry which is preliminary data.</text>
</comment>
<evidence type="ECO:0008006" key="5">
    <source>
        <dbReference type="Google" id="ProtNLM"/>
    </source>
</evidence>
<dbReference type="AlphaFoldDB" id="A0A2M6WSZ3"/>
<dbReference type="EMBL" id="PFAM01000018">
    <property type="protein sequence ID" value="PIT95917.1"/>
    <property type="molecule type" value="Genomic_DNA"/>
</dbReference>
<accession>A0A2M6WSZ3</accession>
<evidence type="ECO:0000313" key="3">
    <source>
        <dbReference type="EMBL" id="PIT95917.1"/>
    </source>
</evidence>
<feature type="region of interest" description="Disordered" evidence="1">
    <location>
        <begin position="57"/>
        <end position="76"/>
    </location>
</feature>
<sequence>MIDRRIIVASLLVFSLVAIALIVYFLFFYHFGASPAVIDNPAEETALVTKQNILTPENSKPITDSNDVKPPAATSEERQSVSFKIVAENFVERFGTYSSQSGVGGLEDLRFSVTDKMYAWLESQYQARTKADYKVYYGFTTRSISSSVLSSNETAGLATVLVEAKRSEDKDGEVSFIDQTIKLDLIKTGKTWRVDGVYWQ</sequence>
<keyword evidence="2" id="KW-1133">Transmembrane helix</keyword>
<dbReference type="Proteomes" id="UP000228533">
    <property type="component" value="Unassembled WGS sequence"/>
</dbReference>
<evidence type="ECO:0000256" key="2">
    <source>
        <dbReference type="SAM" id="Phobius"/>
    </source>
</evidence>
<evidence type="ECO:0000313" key="4">
    <source>
        <dbReference type="Proteomes" id="UP000228533"/>
    </source>
</evidence>
<feature type="transmembrane region" description="Helical" evidence="2">
    <location>
        <begin position="7"/>
        <end position="31"/>
    </location>
</feature>
<reference evidence="4" key="1">
    <citation type="submission" date="2017-09" db="EMBL/GenBank/DDBJ databases">
        <title>Depth-based differentiation of microbial function through sediment-hosted aquifers and enrichment of novel symbionts in the deep terrestrial subsurface.</title>
        <authorList>
            <person name="Probst A.J."/>
            <person name="Ladd B."/>
            <person name="Jarett J.K."/>
            <person name="Geller-Mcgrath D.E."/>
            <person name="Sieber C.M.K."/>
            <person name="Emerson J.B."/>
            <person name="Anantharaman K."/>
            <person name="Thomas B.C."/>
            <person name="Malmstrom R."/>
            <person name="Stieglmeier M."/>
            <person name="Klingl A."/>
            <person name="Woyke T."/>
            <person name="Ryan C.M."/>
            <person name="Banfield J.F."/>
        </authorList>
    </citation>
    <scope>NUCLEOTIDE SEQUENCE [LARGE SCALE GENOMIC DNA]</scope>
</reference>
<name>A0A2M6WSZ3_9BACT</name>
<evidence type="ECO:0000256" key="1">
    <source>
        <dbReference type="SAM" id="MobiDB-lite"/>
    </source>
</evidence>
<gene>
    <name evidence="3" type="ORF">COT94_03200</name>
</gene>
<keyword evidence="2" id="KW-0812">Transmembrane</keyword>
<protein>
    <recommendedName>
        <fullName evidence="5">Tim44-like domain-containing protein</fullName>
    </recommendedName>
</protein>
<organism evidence="3 4">
    <name type="scientific">Candidatus Falkowbacteria bacterium CG10_big_fil_rev_8_21_14_0_10_37_14</name>
    <dbReference type="NCBI Taxonomy" id="1974561"/>
    <lineage>
        <taxon>Bacteria</taxon>
        <taxon>Candidatus Falkowiibacteriota</taxon>
    </lineage>
</organism>
<keyword evidence="2" id="KW-0472">Membrane</keyword>
<proteinExistence type="predicted"/>